<proteinExistence type="inferred from homology"/>
<dbReference type="STRING" id="135651.G0NN90"/>
<dbReference type="Proteomes" id="UP000008068">
    <property type="component" value="Unassembled WGS sequence"/>
</dbReference>
<organism evidence="8">
    <name type="scientific">Caenorhabditis brenneri</name>
    <name type="common">Nematode worm</name>
    <dbReference type="NCBI Taxonomy" id="135651"/>
    <lineage>
        <taxon>Eukaryota</taxon>
        <taxon>Metazoa</taxon>
        <taxon>Ecdysozoa</taxon>
        <taxon>Nematoda</taxon>
        <taxon>Chromadorea</taxon>
        <taxon>Rhabditida</taxon>
        <taxon>Rhabditina</taxon>
        <taxon>Rhabditomorpha</taxon>
        <taxon>Rhabditoidea</taxon>
        <taxon>Rhabditidae</taxon>
        <taxon>Peloderinae</taxon>
        <taxon>Caenorhabditis</taxon>
    </lineage>
</organism>
<name>G0NN90_CAEBE</name>
<evidence type="ECO:0000313" key="7">
    <source>
        <dbReference type="EMBL" id="EGT34469.1"/>
    </source>
</evidence>
<dbReference type="GO" id="GO:0007218">
    <property type="term" value="P:neuropeptide signaling pathway"/>
    <property type="evidence" value="ECO:0007669"/>
    <property type="project" value="UniProtKB-KW"/>
</dbReference>
<dbReference type="OrthoDB" id="5865099at2759"/>
<keyword evidence="6" id="KW-0527">Neuropeptide</keyword>
<protein>
    <submittedName>
        <fullName evidence="7">CBN-FLP-5 protein</fullName>
    </submittedName>
</protein>
<comment type="subcellular location">
    <subcellularLocation>
        <location evidence="1">Secreted</location>
    </subcellularLocation>
</comment>
<keyword evidence="8" id="KW-1185">Reference proteome</keyword>
<evidence type="ECO:0000256" key="5">
    <source>
        <dbReference type="ARBA" id="ARBA00022815"/>
    </source>
</evidence>
<dbReference type="GO" id="GO:0005576">
    <property type="term" value="C:extracellular region"/>
    <property type="evidence" value="ECO:0007669"/>
    <property type="project" value="UniProtKB-SubCell"/>
</dbReference>
<reference evidence="8" key="1">
    <citation type="submission" date="2011-07" db="EMBL/GenBank/DDBJ databases">
        <authorList>
            <consortium name="Caenorhabditis brenneri Sequencing and Analysis Consortium"/>
            <person name="Wilson R.K."/>
        </authorList>
    </citation>
    <scope>NUCLEOTIDE SEQUENCE [LARGE SCALE GENOMIC DNA]</scope>
    <source>
        <strain evidence="8">PB2801</strain>
    </source>
</reference>
<dbReference type="HOGENOM" id="CLU_166337_0_0_1"/>
<dbReference type="Pfam" id="PF01581">
    <property type="entry name" value="FARP"/>
    <property type="match status" value="1"/>
</dbReference>
<keyword evidence="5" id="KW-0027">Amidation</keyword>
<comment type="similarity">
    <text evidence="2">Belongs to the FARP (FMRFamide related peptide) family.</text>
</comment>
<dbReference type="AlphaFoldDB" id="G0NN90"/>
<dbReference type="FunCoup" id="G0NN90">
    <property type="interactions" value="1968"/>
</dbReference>
<dbReference type="eggNOG" id="ENOG502THZ9">
    <property type="taxonomic scope" value="Eukaryota"/>
</dbReference>
<gene>
    <name evidence="7" type="primary">Cbn-flp-5</name>
    <name evidence="7" type="ORF">CAEBREN_09712</name>
</gene>
<accession>G0NN90</accession>
<evidence type="ECO:0000256" key="3">
    <source>
        <dbReference type="ARBA" id="ARBA00022525"/>
    </source>
</evidence>
<evidence type="ECO:0000256" key="6">
    <source>
        <dbReference type="ARBA" id="ARBA00023320"/>
    </source>
</evidence>
<evidence type="ECO:0000256" key="4">
    <source>
        <dbReference type="ARBA" id="ARBA00022685"/>
    </source>
</evidence>
<dbReference type="InterPro" id="IPR002544">
    <property type="entry name" value="FMRFamid-related_peptide-like"/>
</dbReference>
<dbReference type="OMA" id="FQCVSAQ"/>
<dbReference type="EMBL" id="GL379913">
    <property type="protein sequence ID" value="EGT34469.1"/>
    <property type="molecule type" value="Genomic_DNA"/>
</dbReference>
<keyword evidence="3" id="KW-0964">Secreted</keyword>
<dbReference type="InParanoid" id="G0NN90"/>
<keyword evidence="4" id="KW-0165">Cleavage on pair of basic residues</keyword>
<evidence type="ECO:0000313" key="8">
    <source>
        <dbReference type="Proteomes" id="UP000008068"/>
    </source>
</evidence>
<evidence type="ECO:0000256" key="2">
    <source>
        <dbReference type="ARBA" id="ARBA00006356"/>
    </source>
</evidence>
<sequence length="121" mass="13619">MRNVPAFQLRLPKSNRLPSNRSFLATMSSRSTTIAFLFLATLLIFQCVSAQSSDEDTDFIDKYQRIARAPKPKFIRFGRAGAKFIRFGRSGANTWEDGYAAAAPSVNELYVKRGAKFIRFG</sequence>
<evidence type="ECO:0000256" key="1">
    <source>
        <dbReference type="ARBA" id="ARBA00004613"/>
    </source>
</evidence>